<evidence type="ECO:0000256" key="1">
    <source>
        <dbReference type="ARBA" id="ARBA00008601"/>
    </source>
</evidence>
<evidence type="ECO:0000256" key="2">
    <source>
        <dbReference type="ARBA" id="ARBA00022801"/>
    </source>
</evidence>
<keyword evidence="2" id="KW-0378">Hydrolase</keyword>
<dbReference type="InterPro" id="IPR016130">
    <property type="entry name" value="Tyr_Pase_AS"/>
</dbReference>
<dbReference type="PANTHER" id="PTHR10159:SF519">
    <property type="entry name" value="DUAL SPECIFICITY PROTEIN PHOSPHATASE MPK3"/>
    <property type="match status" value="1"/>
</dbReference>
<evidence type="ECO:0000256" key="4">
    <source>
        <dbReference type="ARBA" id="ARBA00048336"/>
    </source>
</evidence>
<dbReference type="GO" id="GO:0004722">
    <property type="term" value="F:protein serine/threonine phosphatase activity"/>
    <property type="evidence" value="ECO:0007669"/>
    <property type="project" value="UniProtKB-EC"/>
</dbReference>
<dbReference type="AlphaFoldDB" id="A0AAD1UFB5"/>
<gene>
    <name evidence="8" type="ORF">ECRASSUSDP1_LOCUS7530</name>
</gene>
<accession>A0AAD1UFB5</accession>
<proteinExistence type="inferred from homology"/>
<feature type="domain" description="Tyrosine specific protein phosphatases" evidence="7">
    <location>
        <begin position="62"/>
        <end position="120"/>
    </location>
</feature>
<dbReference type="PROSITE" id="PS50056">
    <property type="entry name" value="TYR_PHOSPHATASE_2"/>
    <property type="match status" value="1"/>
</dbReference>
<dbReference type="Proteomes" id="UP001295684">
    <property type="component" value="Unassembled WGS sequence"/>
</dbReference>
<comment type="catalytic activity">
    <reaction evidence="4">
        <text>O-phospho-L-threonyl-[protein] + H2O = L-threonyl-[protein] + phosphate</text>
        <dbReference type="Rhea" id="RHEA:47004"/>
        <dbReference type="Rhea" id="RHEA-COMP:11060"/>
        <dbReference type="Rhea" id="RHEA-COMP:11605"/>
        <dbReference type="ChEBI" id="CHEBI:15377"/>
        <dbReference type="ChEBI" id="CHEBI:30013"/>
        <dbReference type="ChEBI" id="CHEBI:43474"/>
        <dbReference type="ChEBI" id="CHEBI:61977"/>
        <dbReference type="EC" id="3.1.3.16"/>
    </reaction>
</comment>
<keyword evidence="3" id="KW-0904">Protein phosphatase</keyword>
<evidence type="ECO:0008006" key="10">
    <source>
        <dbReference type="Google" id="ProtNLM"/>
    </source>
</evidence>
<dbReference type="GO" id="GO:0043409">
    <property type="term" value="P:negative regulation of MAPK cascade"/>
    <property type="evidence" value="ECO:0007669"/>
    <property type="project" value="TreeGrafter"/>
</dbReference>
<feature type="compositionally biased region" description="Basic residues" evidence="5">
    <location>
        <begin position="154"/>
        <end position="168"/>
    </location>
</feature>
<evidence type="ECO:0000256" key="5">
    <source>
        <dbReference type="SAM" id="MobiDB-lite"/>
    </source>
</evidence>
<dbReference type="GO" id="GO:0033550">
    <property type="term" value="F:MAP kinase tyrosine phosphatase activity"/>
    <property type="evidence" value="ECO:0007669"/>
    <property type="project" value="TreeGrafter"/>
</dbReference>
<dbReference type="GO" id="GO:0008330">
    <property type="term" value="F:protein tyrosine/threonine phosphatase activity"/>
    <property type="evidence" value="ECO:0007669"/>
    <property type="project" value="TreeGrafter"/>
</dbReference>
<dbReference type="SMART" id="SM00195">
    <property type="entry name" value="DSPc"/>
    <property type="match status" value="1"/>
</dbReference>
<dbReference type="Gene3D" id="3.90.190.10">
    <property type="entry name" value="Protein tyrosine phosphatase superfamily"/>
    <property type="match status" value="1"/>
</dbReference>
<reference evidence="8" key="1">
    <citation type="submission" date="2023-07" db="EMBL/GenBank/DDBJ databases">
        <authorList>
            <consortium name="AG Swart"/>
            <person name="Singh M."/>
            <person name="Singh A."/>
            <person name="Seah K."/>
            <person name="Emmerich C."/>
        </authorList>
    </citation>
    <scope>NUCLEOTIDE SEQUENCE</scope>
    <source>
        <strain evidence="8">DP1</strain>
    </source>
</reference>
<name>A0AAD1UFB5_EUPCR</name>
<dbReference type="GO" id="GO:0005737">
    <property type="term" value="C:cytoplasm"/>
    <property type="evidence" value="ECO:0007669"/>
    <property type="project" value="TreeGrafter"/>
</dbReference>
<protein>
    <recommendedName>
        <fullName evidence="10">Protein-tyrosine-phosphatase</fullName>
    </recommendedName>
</protein>
<comment type="caution">
    <text evidence="8">The sequence shown here is derived from an EMBL/GenBank/DDBJ whole genome shotgun (WGS) entry which is preliminary data.</text>
</comment>
<dbReference type="PANTHER" id="PTHR10159">
    <property type="entry name" value="DUAL SPECIFICITY PROTEIN PHOSPHATASE"/>
    <property type="match status" value="1"/>
</dbReference>
<dbReference type="FunFam" id="3.90.190.10:FF:000004">
    <property type="entry name" value="Protein phosphatase Slingshot homolog 2"/>
    <property type="match status" value="1"/>
</dbReference>
<sequence length="376" mass="43694">MDKIIDNLYLGDVFSCSNRYSLRKYGVSHILTMAAGMKPLYPSDFVYKCVDVLDMPSENLLPHFPDAIEFIKNAINKGGTVLVHCYAGVSRSASTVIAYLMIEKGFKFVDAANFVKNKRPIIFPNVGFRRQLVKLEEFLKKQKDEDKLSISTKRSARSKRPVRTAKTRVRSDARSQYSSTASAYRGKYSNKYRTKRSVNPDKRERKEKVFKDYREKAMYYYMGMKKNFSRSSKINITNKDLEDFKNHVNEKKNQLYKLSKTSGSPKLLKNNFVISDRQNSLEASKIKGVQSKTPNHLARVHKNRLKNYNRRENRKSHAQKKYFSPEARGDPVYKEVKSYFHTANLDQRVEARPIKNDLKYDANSVKIIQPRGYKRA</sequence>
<dbReference type="PROSITE" id="PS00383">
    <property type="entry name" value="TYR_PHOSPHATASE_1"/>
    <property type="match status" value="1"/>
</dbReference>
<dbReference type="InterPro" id="IPR000340">
    <property type="entry name" value="Dual-sp_phosphatase_cat-dom"/>
</dbReference>
<evidence type="ECO:0000256" key="3">
    <source>
        <dbReference type="ARBA" id="ARBA00022912"/>
    </source>
</evidence>
<dbReference type="InterPro" id="IPR000387">
    <property type="entry name" value="Tyr_Pase_dom"/>
</dbReference>
<dbReference type="InterPro" id="IPR020422">
    <property type="entry name" value="TYR_PHOSPHATASE_DUAL_dom"/>
</dbReference>
<evidence type="ECO:0000313" key="9">
    <source>
        <dbReference type="Proteomes" id="UP001295684"/>
    </source>
</evidence>
<dbReference type="EMBL" id="CAMPGE010007339">
    <property type="protein sequence ID" value="CAI2366258.1"/>
    <property type="molecule type" value="Genomic_DNA"/>
</dbReference>
<dbReference type="SUPFAM" id="SSF52799">
    <property type="entry name" value="(Phosphotyrosine protein) phosphatases II"/>
    <property type="match status" value="1"/>
</dbReference>
<keyword evidence="9" id="KW-1185">Reference proteome</keyword>
<dbReference type="Pfam" id="PF00782">
    <property type="entry name" value="DSPc"/>
    <property type="match status" value="1"/>
</dbReference>
<comment type="similarity">
    <text evidence="1">Belongs to the protein-tyrosine phosphatase family. Non-receptor class dual specificity subfamily.</text>
</comment>
<dbReference type="CDD" id="cd14498">
    <property type="entry name" value="DSP"/>
    <property type="match status" value="1"/>
</dbReference>
<organism evidence="8 9">
    <name type="scientific">Euplotes crassus</name>
    <dbReference type="NCBI Taxonomy" id="5936"/>
    <lineage>
        <taxon>Eukaryota</taxon>
        <taxon>Sar</taxon>
        <taxon>Alveolata</taxon>
        <taxon>Ciliophora</taxon>
        <taxon>Intramacronucleata</taxon>
        <taxon>Spirotrichea</taxon>
        <taxon>Hypotrichia</taxon>
        <taxon>Euplotida</taxon>
        <taxon>Euplotidae</taxon>
        <taxon>Moneuplotes</taxon>
    </lineage>
</organism>
<dbReference type="PROSITE" id="PS50054">
    <property type="entry name" value="TYR_PHOSPHATASE_DUAL"/>
    <property type="match status" value="1"/>
</dbReference>
<feature type="domain" description="Tyrosine-protein phosphatase" evidence="6">
    <location>
        <begin position="1"/>
        <end position="141"/>
    </location>
</feature>
<evidence type="ECO:0000259" key="7">
    <source>
        <dbReference type="PROSITE" id="PS50056"/>
    </source>
</evidence>
<feature type="region of interest" description="Disordered" evidence="5">
    <location>
        <begin position="149"/>
        <end position="183"/>
    </location>
</feature>
<evidence type="ECO:0000259" key="6">
    <source>
        <dbReference type="PROSITE" id="PS50054"/>
    </source>
</evidence>
<dbReference type="InterPro" id="IPR029021">
    <property type="entry name" value="Prot-tyrosine_phosphatase-like"/>
</dbReference>
<dbReference type="GO" id="GO:0017017">
    <property type="term" value="F:MAP kinase tyrosine/serine/threonine phosphatase activity"/>
    <property type="evidence" value="ECO:0007669"/>
    <property type="project" value="TreeGrafter"/>
</dbReference>
<evidence type="ECO:0000313" key="8">
    <source>
        <dbReference type="EMBL" id="CAI2366258.1"/>
    </source>
</evidence>